<evidence type="ECO:0000256" key="2">
    <source>
        <dbReference type="SAM" id="Phobius"/>
    </source>
</evidence>
<comment type="caution">
    <text evidence="3">The sequence shown here is derived from an EMBL/GenBank/DDBJ whole genome shotgun (WGS) entry which is preliminary data.</text>
</comment>
<evidence type="ECO:0000313" key="5">
    <source>
        <dbReference type="Proteomes" id="UP000525078"/>
    </source>
</evidence>
<evidence type="ECO:0008006" key="7">
    <source>
        <dbReference type="Google" id="ProtNLM"/>
    </source>
</evidence>
<proteinExistence type="inferred from homology"/>
<organism evidence="3 5">
    <name type="scientific">Cannabis sativa</name>
    <name type="common">Hemp</name>
    <name type="synonym">Marijuana</name>
    <dbReference type="NCBI Taxonomy" id="3483"/>
    <lineage>
        <taxon>Eukaryota</taxon>
        <taxon>Viridiplantae</taxon>
        <taxon>Streptophyta</taxon>
        <taxon>Embryophyta</taxon>
        <taxon>Tracheophyta</taxon>
        <taxon>Spermatophyta</taxon>
        <taxon>Magnoliopsida</taxon>
        <taxon>eudicotyledons</taxon>
        <taxon>Gunneridae</taxon>
        <taxon>Pentapetalae</taxon>
        <taxon>rosids</taxon>
        <taxon>fabids</taxon>
        <taxon>Rosales</taxon>
        <taxon>Cannabaceae</taxon>
        <taxon>Cannabis</taxon>
    </lineage>
</organism>
<protein>
    <recommendedName>
        <fullName evidence="7">GDSL esterase/lipase EXL3</fullName>
    </recommendedName>
</protein>
<dbReference type="Proteomes" id="UP000583929">
    <property type="component" value="Unassembled WGS sequence"/>
</dbReference>
<gene>
    <name evidence="3" type="ORF">F8388_017195</name>
    <name evidence="4" type="ORF">G4B88_017455</name>
</gene>
<dbReference type="CDD" id="cd01837">
    <property type="entry name" value="SGNH_plant_lipase_like"/>
    <property type="match status" value="1"/>
</dbReference>
<dbReference type="Proteomes" id="UP000525078">
    <property type="component" value="Unassembled WGS sequence"/>
</dbReference>
<dbReference type="EMBL" id="JAATIQ010000009">
    <property type="protein sequence ID" value="KAF4401943.1"/>
    <property type="molecule type" value="Genomic_DNA"/>
</dbReference>
<comment type="similarity">
    <text evidence="1">Belongs to the 'GDSL' lipolytic enzyme family.</text>
</comment>
<reference evidence="5 6" key="1">
    <citation type="journal article" date="2020" name="bioRxiv">
        <title>Sequence and annotation of 42 cannabis genomes reveals extensive copy number variation in cannabinoid synthesis and pathogen resistance genes.</title>
        <authorList>
            <person name="Mckernan K.J."/>
            <person name="Helbert Y."/>
            <person name="Kane L.T."/>
            <person name="Ebling H."/>
            <person name="Zhang L."/>
            <person name="Liu B."/>
            <person name="Eaton Z."/>
            <person name="Mclaughlin S."/>
            <person name="Kingan S."/>
            <person name="Baybayan P."/>
            <person name="Concepcion G."/>
            <person name="Jordan M."/>
            <person name="Riva A."/>
            <person name="Barbazuk W."/>
            <person name="Harkins T."/>
        </authorList>
    </citation>
    <scope>NUCLEOTIDE SEQUENCE [LARGE SCALE GENOMIC DNA]</scope>
    <source>
        <strain evidence="5 6">cv. Jamaican Lion 4</strain>
        <strain evidence="4">Father</strain>
        <strain evidence="3">Mother</strain>
        <tissue evidence="3">Leaf</tissue>
    </source>
</reference>
<dbReference type="PANTHER" id="PTHR45642">
    <property type="entry name" value="GDSL ESTERASE/LIPASE EXL3"/>
    <property type="match status" value="1"/>
</dbReference>
<dbReference type="InterPro" id="IPR050592">
    <property type="entry name" value="GDSL_lipolytic_enzyme"/>
</dbReference>
<evidence type="ECO:0000313" key="4">
    <source>
        <dbReference type="EMBL" id="KAF4401943.1"/>
    </source>
</evidence>
<dbReference type="InterPro" id="IPR036514">
    <property type="entry name" value="SGNH_hydro_sf"/>
</dbReference>
<evidence type="ECO:0000313" key="3">
    <source>
        <dbReference type="EMBL" id="KAF4375049.1"/>
    </source>
</evidence>
<accession>A0A7J6FZ93</accession>
<keyword evidence="6" id="KW-1185">Reference proteome</keyword>
<dbReference type="FunFam" id="3.40.50.1110:FF:000003">
    <property type="entry name" value="GDSL esterase/lipase APG"/>
    <property type="match status" value="1"/>
</dbReference>
<dbReference type="Gene3D" id="3.40.50.1110">
    <property type="entry name" value="SGNH hydrolase"/>
    <property type="match status" value="1"/>
</dbReference>
<dbReference type="InterPro" id="IPR001087">
    <property type="entry name" value="GDSL"/>
</dbReference>
<keyword evidence="2" id="KW-0812">Transmembrane</keyword>
<keyword evidence="2" id="KW-0472">Membrane</keyword>
<name>A0A7J6FZ93_CANSA</name>
<dbReference type="AlphaFoldDB" id="A0A7J6FZ93"/>
<evidence type="ECO:0000313" key="6">
    <source>
        <dbReference type="Proteomes" id="UP000583929"/>
    </source>
</evidence>
<dbReference type="SUPFAM" id="SSF52266">
    <property type="entry name" value="SGNH hydrolase"/>
    <property type="match status" value="1"/>
</dbReference>
<evidence type="ECO:0000256" key="1">
    <source>
        <dbReference type="ARBA" id="ARBA00008668"/>
    </source>
</evidence>
<feature type="transmembrane region" description="Helical" evidence="2">
    <location>
        <begin position="12"/>
        <end position="33"/>
    </location>
</feature>
<sequence length="384" mass="41932">MNKFLISPAANFAPSVCIGLIKVFFFVIISILYGHNNNNNNNMGVIGATKVMTLNQTVVPALFAFGDSIIDPGNNNYLKTIVKCNFPPYGRNFIGGIPTGRFSNGRIPTDILADEILNIKKLLPAYLDPSLQLKDLLTGVSFASGGSGYDPLTSQVVSVLSLSDQLEMFKDVIRKIKAGVGESRAGMIVSKSIFLICLGSDDIANTYLTTPFRQPHYDITAYTDLMAESASSFIQDLYKEGARRIGVVSIPPIGCVPSQRTLSGDISRGCNEQGNQAAILFNSKLSSLLTSLNNKLPQATLLYLDIYNPLLTLIQNPATYGLEVANKGCCGTGNIEVSILCNPFTKQSCNDASTYLFWDSYHPSEKAYQLLTHMVFDHKINNFF</sequence>
<dbReference type="PANTHER" id="PTHR45642:SF95">
    <property type="entry name" value="GDSL-LIKE LIPASE_ACYLHYDROLASE FAMILY PROTEIN, EXPRESSED"/>
    <property type="match status" value="1"/>
</dbReference>
<dbReference type="EMBL" id="JAATIP010000092">
    <property type="protein sequence ID" value="KAF4375049.1"/>
    <property type="molecule type" value="Genomic_DNA"/>
</dbReference>
<dbReference type="GO" id="GO:0005576">
    <property type="term" value="C:extracellular region"/>
    <property type="evidence" value="ECO:0007669"/>
    <property type="project" value="TreeGrafter"/>
</dbReference>
<dbReference type="InterPro" id="IPR035669">
    <property type="entry name" value="SGNH_plant_lipase-like"/>
</dbReference>
<keyword evidence="2" id="KW-1133">Transmembrane helix</keyword>
<dbReference type="GO" id="GO:0016788">
    <property type="term" value="F:hydrolase activity, acting on ester bonds"/>
    <property type="evidence" value="ECO:0007669"/>
    <property type="project" value="InterPro"/>
</dbReference>
<dbReference type="Pfam" id="PF00657">
    <property type="entry name" value="Lipase_GDSL"/>
    <property type="match status" value="1"/>
</dbReference>